<name>A0A7G9FZ00_9FIRM</name>
<proteinExistence type="predicted"/>
<dbReference type="KEGG" id="ssun:H9Q77_06810"/>
<keyword evidence="2" id="KW-1185">Reference proteome</keyword>
<protein>
    <submittedName>
        <fullName evidence="1">Uncharacterized protein</fullName>
    </submittedName>
</protein>
<reference evidence="1 2" key="1">
    <citation type="submission" date="2020-08" db="EMBL/GenBank/DDBJ databases">
        <authorList>
            <person name="Liu C."/>
            <person name="Sun Q."/>
        </authorList>
    </citation>
    <scope>NUCLEOTIDE SEQUENCE [LARGE SCALE GENOMIC DNA]</scope>
    <source>
        <strain evidence="1 2">NSJ-8</strain>
    </source>
</reference>
<dbReference type="AlphaFoldDB" id="A0A7G9FZ00"/>
<dbReference type="Proteomes" id="UP000515981">
    <property type="component" value="Chromosome"/>
</dbReference>
<organism evidence="1 2">
    <name type="scientific">Simiaoa sunii</name>
    <dbReference type="NCBI Taxonomy" id="2763672"/>
    <lineage>
        <taxon>Bacteria</taxon>
        <taxon>Bacillati</taxon>
        <taxon>Bacillota</taxon>
        <taxon>Clostridia</taxon>
        <taxon>Lachnospirales</taxon>
        <taxon>Lachnospiraceae</taxon>
        <taxon>Simiaoa</taxon>
    </lineage>
</organism>
<sequence length="47" mass="5546">MIGILFEVFLDIFSILFFEKIVNEKERSDEKCGIISKEFYKGVIDKL</sequence>
<gene>
    <name evidence="1" type="ORF">H9Q77_06810</name>
</gene>
<dbReference type="EMBL" id="CP060633">
    <property type="protein sequence ID" value="QNM03782.1"/>
    <property type="molecule type" value="Genomic_DNA"/>
</dbReference>
<evidence type="ECO:0000313" key="2">
    <source>
        <dbReference type="Proteomes" id="UP000515981"/>
    </source>
</evidence>
<accession>A0A7G9FZ00</accession>
<evidence type="ECO:0000313" key="1">
    <source>
        <dbReference type="EMBL" id="QNM03782.1"/>
    </source>
</evidence>